<organism evidence="3 4">
    <name type="scientific">Winogradskyella vincentii</name>
    <dbReference type="NCBI Taxonomy" id="2877122"/>
    <lineage>
        <taxon>Bacteria</taxon>
        <taxon>Pseudomonadati</taxon>
        <taxon>Bacteroidota</taxon>
        <taxon>Flavobacteriia</taxon>
        <taxon>Flavobacteriales</taxon>
        <taxon>Flavobacteriaceae</taxon>
        <taxon>Winogradskyella</taxon>
    </lineage>
</organism>
<dbReference type="RefSeq" id="WP_224477728.1">
    <property type="nucleotide sequence ID" value="NZ_JAIUJS010000003.1"/>
</dbReference>
<gene>
    <name evidence="3" type="ORF">LBV24_06185</name>
</gene>
<dbReference type="EMBL" id="JAIUJS010000003">
    <property type="protein sequence ID" value="MCA0152797.1"/>
    <property type="molecule type" value="Genomic_DNA"/>
</dbReference>
<dbReference type="InterPro" id="IPR011042">
    <property type="entry name" value="6-blade_b-propeller_TolB-like"/>
</dbReference>
<dbReference type="PANTHER" id="PTHR10907">
    <property type="entry name" value="REGUCALCIN"/>
    <property type="match status" value="1"/>
</dbReference>
<dbReference type="InterPro" id="IPR005511">
    <property type="entry name" value="SMP-30"/>
</dbReference>
<dbReference type="SUPFAM" id="SSF63829">
    <property type="entry name" value="Calcium-dependent phosphotriesterase"/>
    <property type="match status" value="1"/>
</dbReference>
<name>A0ABS7XYQ8_9FLAO</name>
<sequence length="279" mass="31233">METLTSTIIYSSKEAELFEGPIFDPTNKLLYFVSILDGLVYCYSPISNEILSIKLDSPTSNVYLTESKKVVIIASKNGFFEANFNCLETSFKFQIDIADNVRYNDGIQDPIGRLIIGTMGYPDVEKGLGKVYSYHNGNCKIIIDHTTISNGLAFSHDNRFMYFIDTPTKQIAKYKYDIETGSVNFVSNVVEFTEKGSPDGMAIDKNGMLWVAEWGGSCVSQWNPNTGKKINEIKLPHSNVTSCCFDENENLFITAANDPSDNELRGSALYYLNLNKSNQ</sequence>
<evidence type="ECO:0000259" key="2">
    <source>
        <dbReference type="Pfam" id="PF08450"/>
    </source>
</evidence>
<evidence type="ECO:0000313" key="3">
    <source>
        <dbReference type="EMBL" id="MCA0152797.1"/>
    </source>
</evidence>
<feature type="domain" description="SMP-30/Gluconolactonase/LRE-like region" evidence="2">
    <location>
        <begin position="19"/>
        <end position="257"/>
    </location>
</feature>
<reference evidence="4" key="1">
    <citation type="submission" date="2023-07" db="EMBL/GenBank/DDBJ databases">
        <authorList>
            <person name="Yue Y."/>
        </authorList>
    </citation>
    <scope>NUCLEOTIDE SEQUENCE [LARGE SCALE GENOMIC DNA]</scope>
    <source>
        <strain evidence="4">2Y89</strain>
    </source>
</reference>
<evidence type="ECO:0000256" key="1">
    <source>
        <dbReference type="ARBA" id="ARBA00008853"/>
    </source>
</evidence>
<dbReference type="InterPro" id="IPR013658">
    <property type="entry name" value="SGL"/>
</dbReference>
<protein>
    <submittedName>
        <fullName evidence="3">SMP-30/gluconolactonase/LRE family protein</fullName>
    </submittedName>
</protein>
<comment type="caution">
    <text evidence="3">The sequence shown here is derived from an EMBL/GenBank/DDBJ whole genome shotgun (WGS) entry which is preliminary data.</text>
</comment>
<dbReference type="Pfam" id="PF08450">
    <property type="entry name" value="SGL"/>
    <property type="match status" value="1"/>
</dbReference>
<proteinExistence type="inferred from homology"/>
<keyword evidence="4" id="KW-1185">Reference proteome</keyword>
<dbReference type="PANTHER" id="PTHR10907:SF47">
    <property type="entry name" value="REGUCALCIN"/>
    <property type="match status" value="1"/>
</dbReference>
<evidence type="ECO:0000313" key="4">
    <source>
        <dbReference type="Proteomes" id="UP001198402"/>
    </source>
</evidence>
<accession>A0ABS7XYQ8</accession>
<dbReference type="Proteomes" id="UP001198402">
    <property type="component" value="Unassembled WGS sequence"/>
</dbReference>
<comment type="similarity">
    <text evidence="1">Belongs to the SMP-30/CGR1 family.</text>
</comment>
<dbReference type="PRINTS" id="PR01790">
    <property type="entry name" value="SMP30FAMILY"/>
</dbReference>
<dbReference type="Gene3D" id="2.120.10.30">
    <property type="entry name" value="TolB, C-terminal domain"/>
    <property type="match status" value="1"/>
</dbReference>